<proteinExistence type="predicted"/>
<name>A0A427YBF6_9TREE</name>
<dbReference type="GeneID" id="39585516"/>
<dbReference type="RefSeq" id="XP_028480636.1">
    <property type="nucleotide sequence ID" value="XM_028616779.1"/>
</dbReference>
<comment type="caution">
    <text evidence="1">The sequence shown here is derived from an EMBL/GenBank/DDBJ whole genome shotgun (WGS) entry which is preliminary data.</text>
</comment>
<dbReference type="AlphaFoldDB" id="A0A427YBF6"/>
<dbReference type="STRING" id="105984.A0A427YBF6"/>
<reference evidence="1 2" key="1">
    <citation type="submission" date="2018-11" db="EMBL/GenBank/DDBJ databases">
        <title>Genome sequence of Apiotrichum porosum DSM 27194.</title>
        <authorList>
            <person name="Aliyu H."/>
            <person name="Gorte O."/>
            <person name="Ochsenreither K."/>
        </authorList>
    </citation>
    <scope>NUCLEOTIDE SEQUENCE [LARGE SCALE GENOMIC DNA]</scope>
    <source>
        <strain evidence="1 2">DSM 27194</strain>
    </source>
</reference>
<organism evidence="1 2">
    <name type="scientific">Apiotrichum porosum</name>
    <dbReference type="NCBI Taxonomy" id="105984"/>
    <lineage>
        <taxon>Eukaryota</taxon>
        <taxon>Fungi</taxon>
        <taxon>Dikarya</taxon>
        <taxon>Basidiomycota</taxon>
        <taxon>Agaricomycotina</taxon>
        <taxon>Tremellomycetes</taxon>
        <taxon>Trichosporonales</taxon>
        <taxon>Trichosporonaceae</taxon>
        <taxon>Apiotrichum</taxon>
    </lineage>
</organism>
<dbReference type="Proteomes" id="UP000279236">
    <property type="component" value="Unassembled WGS sequence"/>
</dbReference>
<evidence type="ECO:0000313" key="2">
    <source>
        <dbReference type="Proteomes" id="UP000279236"/>
    </source>
</evidence>
<protein>
    <submittedName>
        <fullName evidence="1">Uncharacterized protein</fullName>
    </submittedName>
</protein>
<evidence type="ECO:0000313" key="1">
    <source>
        <dbReference type="EMBL" id="RSH88428.1"/>
    </source>
</evidence>
<accession>A0A427YBF6</accession>
<sequence length="488" mass="54321">MHPCRPSTAGNRHRRRGRVVAVAKYNGDPVAVTNKCQPERVLGRIVLPNNPISFLCDDEDDDSAPGAVAPRGKGKRTWAPRHVPVEDMCQDSVCVTCSARHWCDGLWLAGSWSVTATTTIKRDTVRLGLFLSSSHSDLDDDDYELPEVPHAWTERDCEAVIRHPLLAMVARMRRPSAVDMFAGLQKVLSGIFSAEDNIWPGFVLAVKGFVADDTSRLSYKVQVFQHLRDTVPAMGESLDNTHQFGLRIPIPVHRPEGCMVIPLWLNLAKGGGHWLTVCCGLLALTMRAAGASDGQIDVVGALIQKVRPVDAAYRRASTAKVNGFDGDRVGMVELSEQLEQAFSPESNDGRTADIDFVKVHVVPDASIALKNLRKRGIVRTEVLEKWRKIMREKASDLVRLVHEFEDSQGNHPLRYNEQGFPTLFWEESSTTEDIVDLAIVIFIQCLVYELDKDGRPTTTVYTIILFIVYHLVRFGNRDEATGSCSTPR</sequence>
<keyword evidence="2" id="KW-1185">Reference proteome</keyword>
<gene>
    <name evidence="1" type="ORF">EHS24_000973</name>
</gene>
<dbReference type="EMBL" id="RSCE01000001">
    <property type="protein sequence ID" value="RSH88428.1"/>
    <property type="molecule type" value="Genomic_DNA"/>
</dbReference>